<dbReference type="Proteomes" id="UP000175989">
    <property type="component" value="Unassembled WGS sequence"/>
</dbReference>
<name>A0A1E7X5L0_9BURK</name>
<sequence length="363" mass="41527">MIMQKKPTPLPLYAHPTLTVLVDDSDSFLRSLSFQLDPIHASKTFHDTTTALQWLRHSDQGRQAMPMPLHMNFDTQNQAGDQFNVALDVDAIYRIAGQPQRFATPAVLVVDYSMPQMNGLEFCEQVRDLPCKKILFTGAADEKIAVSAFNQGLIDRYIQKSDDHALDLLELEVTALQRSYFEDQSDTLRELVLLHNYHFLGDPVLALQVQRLKQDMGFIEHYLFANPTGIVFLDKSGRTRLMMIATEQGLAAHYEMACDSDAPQSLLDALRERRVLPFFSDEGGDGMYARHMGDNWHRYCAMPQLCQGRETYYWALFDLPPHYYAQPPLAYTEFLRAQREQANAPAIVTSARRGWQRDRETTS</sequence>
<keyword evidence="1" id="KW-0597">Phosphoprotein</keyword>
<evidence type="ECO:0000259" key="2">
    <source>
        <dbReference type="PROSITE" id="PS50110"/>
    </source>
</evidence>
<evidence type="ECO:0000256" key="1">
    <source>
        <dbReference type="PROSITE-ProRule" id="PRU00169"/>
    </source>
</evidence>
<dbReference type="AlphaFoldDB" id="A0A1E7X5L0"/>
<dbReference type="InterPro" id="IPR011006">
    <property type="entry name" value="CheY-like_superfamily"/>
</dbReference>
<evidence type="ECO:0000313" key="4">
    <source>
        <dbReference type="Proteomes" id="UP000175989"/>
    </source>
</evidence>
<dbReference type="SUPFAM" id="SSF52172">
    <property type="entry name" value="CheY-like"/>
    <property type="match status" value="1"/>
</dbReference>
<protein>
    <submittedName>
        <fullName evidence="3">Response regulator FixJ</fullName>
    </submittedName>
</protein>
<organism evidence="3 4">
    <name type="scientific">Duganella phyllosphaerae</name>
    <dbReference type="NCBI Taxonomy" id="762836"/>
    <lineage>
        <taxon>Bacteria</taxon>
        <taxon>Pseudomonadati</taxon>
        <taxon>Pseudomonadota</taxon>
        <taxon>Betaproteobacteria</taxon>
        <taxon>Burkholderiales</taxon>
        <taxon>Oxalobacteraceae</taxon>
        <taxon>Telluria group</taxon>
        <taxon>Duganella</taxon>
    </lineage>
</organism>
<accession>A0A1E7X5L0</accession>
<dbReference type="Gene3D" id="3.40.50.2300">
    <property type="match status" value="1"/>
</dbReference>
<dbReference type="GO" id="GO:0000160">
    <property type="term" value="P:phosphorelay signal transduction system"/>
    <property type="evidence" value="ECO:0007669"/>
    <property type="project" value="InterPro"/>
</dbReference>
<feature type="modified residue" description="4-aspartylphosphate" evidence="1">
    <location>
        <position position="111"/>
    </location>
</feature>
<evidence type="ECO:0000313" key="3">
    <source>
        <dbReference type="EMBL" id="OFA07790.1"/>
    </source>
</evidence>
<proteinExistence type="predicted"/>
<gene>
    <name evidence="3" type="ORF">DUPY_10330</name>
</gene>
<feature type="domain" description="Response regulatory" evidence="2">
    <location>
        <begin position="18"/>
        <end position="175"/>
    </location>
</feature>
<dbReference type="Pfam" id="PF00072">
    <property type="entry name" value="Response_reg"/>
    <property type="match status" value="1"/>
</dbReference>
<dbReference type="PROSITE" id="PS50110">
    <property type="entry name" value="RESPONSE_REGULATORY"/>
    <property type="match status" value="1"/>
</dbReference>
<dbReference type="EMBL" id="LROM01000056">
    <property type="protein sequence ID" value="OFA07790.1"/>
    <property type="molecule type" value="Genomic_DNA"/>
</dbReference>
<reference evidence="4" key="1">
    <citation type="journal article" date="2016" name="Front. Microbiol.">
        <title>Molecular Keys to the Janthinobacterium and Duganella spp. Interaction with the Plant Pathogen Fusarium graminearum.</title>
        <authorList>
            <person name="Haack F.S."/>
            <person name="Poehlein A."/>
            <person name="Kroger C."/>
            <person name="Voigt C.A."/>
            <person name="Piepenbring M."/>
            <person name="Bode H.B."/>
            <person name="Daniel R."/>
            <person name="Schafer W."/>
            <person name="Streit W.R."/>
        </authorList>
    </citation>
    <scope>NUCLEOTIDE SEQUENCE [LARGE SCALE GENOMIC DNA]</scope>
    <source>
        <strain evidence="4">T54</strain>
    </source>
</reference>
<comment type="caution">
    <text evidence="3">The sequence shown here is derived from an EMBL/GenBank/DDBJ whole genome shotgun (WGS) entry which is preliminary data.</text>
</comment>
<keyword evidence="4" id="KW-1185">Reference proteome</keyword>
<dbReference type="InterPro" id="IPR001789">
    <property type="entry name" value="Sig_transdc_resp-reg_receiver"/>
</dbReference>
<dbReference type="PATRIC" id="fig|762836.4.peg.1082"/>